<name>A0ABV5ZLL1_9BACT</name>
<comment type="caution">
    <text evidence="2">The sequence shown here is derived from an EMBL/GenBank/DDBJ whole genome shotgun (WGS) entry which is preliminary data.</text>
</comment>
<gene>
    <name evidence="2" type="ORF">ACFFK8_08495</name>
</gene>
<feature type="domain" description="tRNA nuclease CdiA C-terminal" evidence="1">
    <location>
        <begin position="350"/>
        <end position="432"/>
    </location>
</feature>
<dbReference type="EMBL" id="JBHLZF010000002">
    <property type="protein sequence ID" value="MFB9897830.1"/>
    <property type="molecule type" value="Genomic_DNA"/>
</dbReference>
<accession>A0ABV5ZLL1</accession>
<dbReference type="Pfam" id="PF18451">
    <property type="entry name" value="CdiA_C"/>
    <property type="match status" value="1"/>
</dbReference>
<dbReference type="InterPro" id="IPR040559">
    <property type="entry name" value="CdiA_C"/>
</dbReference>
<dbReference type="Gene3D" id="3.40.1350.120">
    <property type="match status" value="1"/>
</dbReference>
<dbReference type="RefSeq" id="WP_052323266.1">
    <property type="nucleotide sequence ID" value="NZ_JADU01000001.1"/>
</dbReference>
<protein>
    <recommendedName>
        <fullName evidence="1">tRNA nuclease CdiA C-terminal domain-containing protein</fullName>
    </recommendedName>
</protein>
<keyword evidence="3" id="KW-1185">Reference proteome</keyword>
<evidence type="ECO:0000259" key="1">
    <source>
        <dbReference type="Pfam" id="PF18451"/>
    </source>
</evidence>
<proteinExistence type="predicted"/>
<organism evidence="2 3">
    <name type="scientific">Hallella seregens ATCC 51272</name>
    <dbReference type="NCBI Taxonomy" id="1336250"/>
    <lineage>
        <taxon>Bacteria</taxon>
        <taxon>Pseudomonadati</taxon>
        <taxon>Bacteroidota</taxon>
        <taxon>Bacteroidia</taxon>
        <taxon>Bacteroidales</taxon>
        <taxon>Prevotellaceae</taxon>
        <taxon>Hallella</taxon>
    </lineage>
</organism>
<evidence type="ECO:0000313" key="3">
    <source>
        <dbReference type="Proteomes" id="UP001589688"/>
    </source>
</evidence>
<sequence>MAGFLRKVYDGFDTSDDIEPTAWREVLRSINEATVTGLSRSSYTSHEDEFLHAIRHSNEVFSAFKVHDMGQQMAARLIGADGKLKPFAQWAEEVKPIASHHVGAWLQTEYDTAVIRAHNAADWKRFERDSDIYPNLRWMPTQSPNPEGSHQRYWQQKLTLPVGHPFWNEHHPGDRWSCKCTLEQTDDPATLELIDQLPDERPQRGLENNMGKDGHTFSQNHPYFPDSCAQCSFYKPGLKNRLASIFRNRKKDCYNCPYIDKKMKEAADTVRKAMDVVPPDVEKYIESHHGMVLCSPSHGANEIDENKRLAAFVADKLGSKVYLLPRLDPKNKKEAALRHILLPSGVFENKNPDFYIGGLFFDGKSMMKVRKTNDRKKHHNDILNRIKSAKEQADNIIIEIPSFITRRTIAKTVNGYLSQSKTKRIIIVKHGNKCYVYQ</sequence>
<reference evidence="2 3" key="1">
    <citation type="submission" date="2024-09" db="EMBL/GenBank/DDBJ databases">
        <authorList>
            <person name="Sun Q."/>
            <person name="Mori K."/>
        </authorList>
    </citation>
    <scope>NUCLEOTIDE SEQUENCE [LARGE SCALE GENOMIC DNA]</scope>
    <source>
        <strain evidence="2 3">ATCC 51272</strain>
    </source>
</reference>
<evidence type="ECO:0000313" key="2">
    <source>
        <dbReference type="EMBL" id="MFB9897830.1"/>
    </source>
</evidence>
<dbReference type="Proteomes" id="UP001589688">
    <property type="component" value="Unassembled WGS sequence"/>
</dbReference>